<dbReference type="AlphaFoldDB" id="A0A1R1SAL9"/>
<feature type="transmembrane region" description="Helical" evidence="2">
    <location>
        <begin position="69"/>
        <end position="91"/>
    </location>
</feature>
<sequence>MRTGPRSAGGLAGRLGRLALADFRERARRPAYALTLAAAVGLGCLAVPAAGAHWVILQIGDYRGVYNSAWTGVATALAGALWLTLGGFYVVRGTVARDEATGVGRLLAATPLTRSGYLAAKFLSNAMVLASMAGVLALTAPVVQLARGESDTVDPGPLLLPFALITLPLVAVTAAAALLFDATPALRKGLGNVVWFFVWLAIALGGQGPGAPLGGIGVHGVVASMRADLTARHVDLGGQEFSLGLTFVEHPLRTFDWGGFTPGADFVTGRVALVLAACAAALLPALWFGRFDPARGGESRPRPEGRPGSTPPPAPAEAPTAPVFPGPPRTVVRPGGAFGRLLAGELRILLQGVSRWWWAVAAAIAVAGFVVPLSAVTRFVLPVAWVWPVLLWSRLGTQRHEYGVESLLGAYPSRRGAVSAEWLAGFAVTALAGFAPLVRLVVAADWAGAGAWAGGALLVPSLALALGTLSRTHRLFQAVYLPLWYTTANGLPLLDFMGAVRADGHPAGPPAPAVAAVAALLAGVAFAAGAVRRARR</sequence>
<feature type="compositionally biased region" description="Basic and acidic residues" evidence="1">
    <location>
        <begin position="296"/>
        <end position="305"/>
    </location>
</feature>
<keyword evidence="2" id="KW-0812">Transmembrane</keyword>
<feature type="transmembrane region" description="Helical" evidence="2">
    <location>
        <begin position="446"/>
        <end position="466"/>
    </location>
</feature>
<feature type="transmembrane region" description="Helical" evidence="2">
    <location>
        <begin position="31"/>
        <end position="57"/>
    </location>
</feature>
<keyword evidence="2" id="KW-0472">Membrane</keyword>
<feature type="transmembrane region" description="Helical" evidence="2">
    <location>
        <begin position="379"/>
        <end position="397"/>
    </location>
</feature>
<comment type="caution">
    <text evidence="3">The sequence shown here is derived from an EMBL/GenBank/DDBJ whole genome shotgun (WGS) entry which is preliminary data.</text>
</comment>
<evidence type="ECO:0000313" key="3">
    <source>
        <dbReference type="EMBL" id="OMI35069.1"/>
    </source>
</evidence>
<feature type="transmembrane region" description="Helical" evidence="2">
    <location>
        <begin position="158"/>
        <end position="180"/>
    </location>
</feature>
<keyword evidence="4" id="KW-1185">Reference proteome</keyword>
<proteinExistence type="predicted"/>
<feature type="transmembrane region" description="Helical" evidence="2">
    <location>
        <begin position="192"/>
        <end position="210"/>
    </location>
</feature>
<evidence type="ECO:0000313" key="4">
    <source>
        <dbReference type="Proteomes" id="UP000186168"/>
    </source>
</evidence>
<protein>
    <submittedName>
        <fullName evidence="3">Uncharacterized protein</fullName>
    </submittedName>
</protein>
<feature type="transmembrane region" description="Helical" evidence="2">
    <location>
        <begin position="267"/>
        <end position="288"/>
    </location>
</feature>
<dbReference type="Proteomes" id="UP000186168">
    <property type="component" value="Unassembled WGS sequence"/>
</dbReference>
<keyword evidence="2" id="KW-1133">Transmembrane helix</keyword>
<organism evidence="3 4">
    <name type="scientific">Streptomyces sparsogenes DSM 40356</name>
    <dbReference type="NCBI Taxonomy" id="1331668"/>
    <lineage>
        <taxon>Bacteria</taxon>
        <taxon>Bacillati</taxon>
        <taxon>Actinomycetota</taxon>
        <taxon>Actinomycetes</taxon>
        <taxon>Kitasatosporales</taxon>
        <taxon>Streptomycetaceae</taxon>
        <taxon>Streptomyces</taxon>
    </lineage>
</organism>
<feature type="compositionally biased region" description="Pro residues" evidence="1">
    <location>
        <begin position="309"/>
        <end position="327"/>
    </location>
</feature>
<evidence type="ECO:0000256" key="2">
    <source>
        <dbReference type="SAM" id="Phobius"/>
    </source>
</evidence>
<dbReference type="EMBL" id="ASQP01000420">
    <property type="protein sequence ID" value="OMI35069.1"/>
    <property type="molecule type" value="Genomic_DNA"/>
</dbReference>
<feature type="transmembrane region" description="Helical" evidence="2">
    <location>
        <begin position="511"/>
        <end position="531"/>
    </location>
</feature>
<feature type="transmembrane region" description="Helical" evidence="2">
    <location>
        <begin position="478"/>
        <end position="499"/>
    </location>
</feature>
<gene>
    <name evidence="3" type="ORF">SPAR_33221</name>
</gene>
<dbReference type="RefSeq" id="WP_107501300.1">
    <property type="nucleotide sequence ID" value="NZ_ASQP01000420.1"/>
</dbReference>
<accession>A0A1R1SAL9</accession>
<feature type="transmembrane region" description="Helical" evidence="2">
    <location>
        <begin position="418"/>
        <end position="440"/>
    </location>
</feature>
<feature type="transmembrane region" description="Helical" evidence="2">
    <location>
        <begin position="122"/>
        <end position="146"/>
    </location>
</feature>
<feature type="region of interest" description="Disordered" evidence="1">
    <location>
        <begin position="296"/>
        <end position="327"/>
    </location>
</feature>
<reference evidence="3 4" key="1">
    <citation type="submission" date="2013-05" db="EMBL/GenBank/DDBJ databases">
        <title>Genome sequence of Streptomyces sparsogenes DSM 40356.</title>
        <authorList>
            <person name="Coyne S."/>
            <person name="Seebeck F.P."/>
        </authorList>
    </citation>
    <scope>NUCLEOTIDE SEQUENCE [LARGE SCALE GENOMIC DNA]</scope>
    <source>
        <strain evidence="3 4">DSM 40356</strain>
    </source>
</reference>
<evidence type="ECO:0000256" key="1">
    <source>
        <dbReference type="SAM" id="MobiDB-lite"/>
    </source>
</evidence>
<name>A0A1R1SAL9_9ACTN</name>
<feature type="transmembrane region" description="Helical" evidence="2">
    <location>
        <begin position="356"/>
        <end position="373"/>
    </location>
</feature>